<dbReference type="EMBL" id="CAJPDR010000932">
    <property type="protein sequence ID" value="CAF9943236.1"/>
    <property type="molecule type" value="Genomic_DNA"/>
</dbReference>
<gene>
    <name evidence="1" type="ORF">ALECFALPRED_010895</name>
</gene>
<name>A0A8H3J9A3_9LECA</name>
<keyword evidence="2" id="KW-1185">Reference proteome</keyword>
<dbReference type="Proteomes" id="UP000664203">
    <property type="component" value="Unassembled WGS sequence"/>
</dbReference>
<sequence length="76" mass="8398">MRADSLKDLRDKRANQVALMDVDLWIDNISRAWVNVDSGAYCHTAEGSREDWVAVGCVVISDLSMMIVAEVDEALG</sequence>
<evidence type="ECO:0000313" key="1">
    <source>
        <dbReference type="EMBL" id="CAF9943236.1"/>
    </source>
</evidence>
<reference evidence="1" key="1">
    <citation type="submission" date="2021-03" db="EMBL/GenBank/DDBJ databases">
        <authorList>
            <person name="Tagirdzhanova G."/>
        </authorList>
    </citation>
    <scope>NUCLEOTIDE SEQUENCE</scope>
</reference>
<evidence type="ECO:0000313" key="2">
    <source>
        <dbReference type="Proteomes" id="UP000664203"/>
    </source>
</evidence>
<organism evidence="1 2">
    <name type="scientific">Alectoria fallacina</name>
    <dbReference type="NCBI Taxonomy" id="1903189"/>
    <lineage>
        <taxon>Eukaryota</taxon>
        <taxon>Fungi</taxon>
        <taxon>Dikarya</taxon>
        <taxon>Ascomycota</taxon>
        <taxon>Pezizomycotina</taxon>
        <taxon>Lecanoromycetes</taxon>
        <taxon>OSLEUM clade</taxon>
        <taxon>Lecanoromycetidae</taxon>
        <taxon>Lecanorales</taxon>
        <taxon>Lecanorineae</taxon>
        <taxon>Parmeliaceae</taxon>
        <taxon>Alectoria</taxon>
    </lineage>
</organism>
<protein>
    <submittedName>
        <fullName evidence="1">Uncharacterized protein</fullName>
    </submittedName>
</protein>
<feature type="non-terminal residue" evidence="1">
    <location>
        <position position="76"/>
    </location>
</feature>
<dbReference type="AlphaFoldDB" id="A0A8H3J9A3"/>
<comment type="caution">
    <text evidence="1">The sequence shown here is derived from an EMBL/GenBank/DDBJ whole genome shotgun (WGS) entry which is preliminary data.</text>
</comment>
<proteinExistence type="predicted"/>
<accession>A0A8H3J9A3</accession>